<reference evidence="1 2" key="1">
    <citation type="submission" date="2014-08" db="EMBL/GenBank/DDBJ databases">
        <authorList>
            <person name="Moulin Lionel"/>
        </authorList>
    </citation>
    <scope>NUCLEOTIDE SEQUENCE [LARGE SCALE GENOMIC DNA]</scope>
</reference>
<organism evidence="1 2">
    <name type="scientific">Mesorhizobium plurifarium</name>
    <dbReference type="NCBI Taxonomy" id="69974"/>
    <lineage>
        <taxon>Bacteria</taxon>
        <taxon>Pseudomonadati</taxon>
        <taxon>Pseudomonadota</taxon>
        <taxon>Alphaproteobacteria</taxon>
        <taxon>Hyphomicrobiales</taxon>
        <taxon>Phyllobacteriaceae</taxon>
        <taxon>Mesorhizobium</taxon>
    </lineage>
</organism>
<name>A0A090G0Z7_MESPL</name>
<proteinExistence type="predicted"/>
<dbReference type="Proteomes" id="UP000046122">
    <property type="component" value="Unassembled WGS sequence"/>
</dbReference>
<gene>
    <name evidence="1" type="ORF">MPL3365_110021</name>
</gene>
<protein>
    <submittedName>
        <fullName evidence="1">Uncharacterized protein</fullName>
    </submittedName>
</protein>
<evidence type="ECO:0000313" key="2">
    <source>
        <dbReference type="Proteomes" id="UP000046122"/>
    </source>
</evidence>
<dbReference type="AlphaFoldDB" id="A0A090G0Z7"/>
<accession>A0A090G0Z7</accession>
<sequence>MFTPRYDVIHSLPTEDSQVVRAVAHKRRLLPLIFACRIEARCRAELCRGGKKGGSVAGAALALLGIKRSIGRHWR</sequence>
<evidence type="ECO:0000313" key="1">
    <source>
        <dbReference type="EMBL" id="CDX49890.1"/>
    </source>
</evidence>
<dbReference type="EMBL" id="CCNE01000003">
    <property type="protein sequence ID" value="CDX49890.1"/>
    <property type="molecule type" value="Genomic_DNA"/>
</dbReference>